<comment type="subcellular location">
    <subcellularLocation>
        <location evidence="2">Endoplasmic reticulum membrane</location>
        <topology evidence="2">Multi-pass membrane protein</topology>
    </subcellularLocation>
    <subcellularLocation>
        <location evidence="1">Nucleus</location>
    </subcellularLocation>
</comment>
<evidence type="ECO:0000256" key="5">
    <source>
        <dbReference type="ARBA" id="ARBA00022989"/>
    </source>
</evidence>
<evidence type="ECO:0000256" key="6">
    <source>
        <dbReference type="ARBA" id="ARBA00023015"/>
    </source>
</evidence>
<evidence type="ECO:0000313" key="15">
    <source>
        <dbReference type="Proteomes" id="UP001168990"/>
    </source>
</evidence>
<feature type="region of interest" description="Disordered" evidence="11">
    <location>
        <begin position="337"/>
        <end position="363"/>
    </location>
</feature>
<evidence type="ECO:0000256" key="8">
    <source>
        <dbReference type="ARBA" id="ARBA00023136"/>
    </source>
</evidence>
<keyword evidence="7" id="KW-0238">DNA-binding</keyword>
<keyword evidence="5 12" id="KW-1133">Transmembrane helix</keyword>
<dbReference type="PROSITE" id="PS50888">
    <property type="entry name" value="BHLH"/>
    <property type="match status" value="1"/>
</dbReference>
<feature type="compositionally biased region" description="Low complexity" evidence="11">
    <location>
        <begin position="100"/>
        <end position="113"/>
    </location>
</feature>
<dbReference type="SMART" id="SM00353">
    <property type="entry name" value="HLH"/>
    <property type="match status" value="1"/>
</dbReference>
<gene>
    <name evidence="14" type="ORF">PV328_003614</name>
</gene>
<keyword evidence="10" id="KW-0539">Nucleus</keyword>
<evidence type="ECO:0000256" key="12">
    <source>
        <dbReference type="SAM" id="Phobius"/>
    </source>
</evidence>
<dbReference type="Gene3D" id="4.10.280.10">
    <property type="entry name" value="Helix-loop-helix DNA-binding domain"/>
    <property type="match status" value="1"/>
</dbReference>
<accession>A0AA39F8X1</accession>
<keyword evidence="15" id="KW-1185">Reference proteome</keyword>
<evidence type="ECO:0000259" key="13">
    <source>
        <dbReference type="PROSITE" id="PS50888"/>
    </source>
</evidence>
<evidence type="ECO:0000256" key="11">
    <source>
        <dbReference type="SAM" id="MobiDB-lite"/>
    </source>
</evidence>
<keyword evidence="4" id="KW-0256">Endoplasmic reticulum</keyword>
<evidence type="ECO:0000256" key="9">
    <source>
        <dbReference type="ARBA" id="ARBA00023163"/>
    </source>
</evidence>
<keyword evidence="6" id="KW-0805">Transcription regulation</keyword>
<evidence type="ECO:0000313" key="14">
    <source>
        <dbReference type="EMBL" id="KAK0165058.1"/>
    </source>
</evidence>
<reference evidence="14" key="1">
    <citation type="journal article" date="2023" name="bioRxiv">
        <title>Scaffold-level genome assemblies of two parasitoid biocontrol wasps reveal the parthenogenesis mechanism and an associated novel virus.</title>
        <authorList>
            <person name="Inwood S."/>
            <person name="Skelly J."/>
            <person name="Guhlin J."/>
            <person name="Harrop T."/>
            <person name="Goldson S."/>
            <person name="Dearden P."/>
        </authorList>
    </citation>
    <scope>NUCLEOTIDE SEQUENCE</scope>
    <source>
        <strain evidence="14">Irish</strain>
        <tissue evidence="14">Whole body</tissue>
    </source>
</reference>
<dbReference type="FunFam" id="4.10.280.10:FF:000098">
    <property type="entry name" value="Sterol regulatory element-binding protein"/>
    <property type="match status" value="1"/>
</dbReference>
<keyword evidence="9" id="KW-0804">Transcription</keyword>
<dbReference type="InterPro" id="IPR011598">
    <property type="entry name" value="bHLH_dom"/>
</dbReference>
<feature type="transmembrane region" description="Helical" evidence="12">
    <location>
        <begin position="392"/>
        <end position="411"/>
    </location>
</feature>
<dbReference type="GO" id="GO:0046983">
    <property type="term" value="F:protein dimerization activity"/>
    <property type="evidence" value="ECO:0007669"/>
    <property type="project" value="InterPro"/>
</dbReference>
<feature type="transmembrane region" description="Helical" evidence="12">
    <location>
        <begin position="444"/>
        <end position="467"/>
    </location>
</feature>
<dbReference type="PANTHER" id="PTHR46062:SF1">
    <property type="entry name" value="LP12374P"/>
    <property type="match status" value="1"/>
</dbReference>
<proteinExistence type="predicted"/>
<sequence>MADSGGWVPTQENDFSQFPVSDNFILSDCIDDDFLKNCESELMRNENLFGDETFLSDLGGPIALENDQFDFLNMSTDNDFKDSTIVDEFEDSNVIMMSTETPKQEPQPLQPKQRSPQQISVPPTITAEPIKLTTNQPPRISAPQSTAAVFTSQYTIPQNVNFTVQSPVVTLAPVPVAANQRLVASLMPAKLIKSESVYPRVSQTVTSTSVQHQIHTLVNTANGTVLATGIPVMLDPDKVQINRVNTTSTMGVPKVREVKRSAHNAIERRYRTSINDKIIELKNIIVGVDAKLNKSAILRKTIDYIRFLQNSNAKLKSENMALKMSAQRQNLRDILSCGELTPPRSDTSEPSLSPAPAPLSPASPALSLKEDPDIMQQQQRIPISGLRDHTRLTLCTFLFMCLAFNPLGIVLSNVGKMSDNYGSTKLDGRTILTHQDQDDVDSTIWSSLIIWIINILLLAGGLCRLLLYGDPIVSTESKTFIELRRWRRQAEFNMSINDFDKAHSDLNQCLRYYGRSIPSTRVEIGLATLWQVVRQVLHKLWIGRWVLHVGKWFSETSEKQQAETSVMELAMIYQRILCLRLSQGSTEGTLFLALSSINYAEAAGECIPKLSLVEIYLNAALSFKQSLFPFIHKYYLGKARFVLSTCVIAPTFKWITTPEGIRFIISNKWQYGDCSTSEFTSQSSKAYPLSFAARAYREYLIGQCLRLLTGTAGDSHASVILNLAKNAVNSANVECCFPGSENSSTEKCEDNIGLWWGAVFCVAASWRLGEEDSAAWTIVESKFPYERNYDENGSTSTDNPLSHAVFRLLQAAKRPTNLSSIRLVDQASKFLEHSMVYYHCRQQSSHNVQLVQLWVCDWLLEFRTILWQELSSEVNQPGISVFLAGFQRDLSRLRQLSKHIPSVLPRVFLYEATARIMAGAAPVKTQILLDRSLHHRNSRSSIICGKDRSQDNGNGEREHAAALYLACRHLPSLLLASPGERAGMLAEAAKTLERIGDRKKLQECYELMRQLSPAISAN</sequence>
<dbReference type="CDD" id="cd11394">
    <property type="entry name" value="bHLHzip_SREBP"/>
    <property type="match status" value="1"/>
</dbReference>
<dbReference type="EMBL" id="JAQQBS010001422">
    <property type="protein sequence ID" value="KAK0165058.1"/>
    <property type="molecule type" value="Genomic_DNA"/>
</dbReference>
<evidence type="ECO:0000256" key="3">
    <source>
        <dbReference type="ARBA" id="ARBA00022692"/>
    </source>
</evidence>
<dbReference type="GO" id="GO:0005789">
    <property type="term" value="C:endoplasmic reticulum membrane"/>
    <property type="evidence" value="ECO:0007669"/>
    <property type="project" value="UniProtKB-SubCell"/>
</dbReference>
<name>A0AA39F8X1_9HYME</name>
<evidence type="ECO:0000256" key="7">
    <source>
        <dbReference type="ARBA" id="ARBA00023125"/>
    </source>
</evidence>
<evidence type="ECO:0000256" key="2">
    <source>
        <dbReference type="ARBA" id="ARBA00004477"/>
    </source>
</evidence>
<evidence type="ECO:0000256" key="10">
    <source>
        <dbReference type="ARBA" id="ARBA00023242"/>
    </source>
</evidence>
<dbReference type="InterPro" id="IPR036638">
    <property type="entry name" value="HLH_DNA-bd_sf"/>
</dbReference>
<evidence type="ECO:0000256" key="4">
    <source>
        <dbReference type="ARBA" id="ARBA00022824"/>
    </source>
</evidence>
<dbReference type="GO" id="GO:0005634">
    <property type="term" value="C:nucleus"/>
    <property type="evidence" value="ECO:0007669"/>
    <property type="project" value="UniProtKB-SubCell"/>
</dbReference>
<protein>
    <recommendedName>
        <fullName evidence="13">BHLH domain-containing protein</fullName>
    </recommendedName>
</protein>
<dbReference type="GO" id="GO:0000981">
    <property type="term" value="F:DNA-binding transcription factor activity, RNA polymerase II-specific"/>
    <property type="evidence" value="ECO:0007669"/>
    <property type="project" value="TreeGrafter"/>
</dbReference>
<feature type="region of interest" description="Disordered" evidence="11">
    <location>
        <begin position="100"/>
        <end position="120"/>
    </location>
</feature>
<dbReference type="AlphaFoldDB" id="A0AA39F8X1"/>
<reference evidence="14" key="2">
    <citation type="submission" date="2023-03" db="EMBL/GenBank/DDBJ databases">
        <authorList>
            <person name="Inwood S.N."/>
            <person name="Skelly J.G."/>
            <person name="Guhlin J."/>
            <person name="Harrop T.W.R."/>
            <person name="Goldson S.G."/>
            <person name="Dearden P.K."/>
        </authorList>
    </citation>
    <scope>NUCLEOTIDE SEQUENCE</scope>
    <source>
        <strain evidence="14">Irish</strain>
        <tissue evidence="14">Whole body</tissue>
    </source>
</reference>
<keyword evidence="3 12" id="KW-0812">Transmembrane</keyword>
<feature type="domain" description="BHLH" evidence="13">
    <location>
        <begin position="258"/>
        <end position="308"/>
    </location>
</feature>
<evidence type="ECO:0000256" key="1">
    <source>
        <dbReference type="ARBA" id="ARBA00004123"/>
    </source>
</evidence>
<keyword evidence="8 12" id="KW-0472">Membrane</keyword>
<dbReference type="Proteomes" id="UP001168990">
    <property type="component" value="Unassembled WGS sequence"/>
</dbReference>
<dbReference type="SUPFAM" id="SSF47459">
    <property type="entry name" value="HLH, helix-loop-helix DNA-binding domain"/>
    <property type="match status" value="1"/>
</dbReference>
<dbReference type="GO" id="GO:0000978">
    <property type="term" value="F:RNA polymerase II cis-regulatory region sequence-specific DNA binding"/>
    <property type="evidence" value="ECO:0007669"/>
    <property type="project" value="TreeGrafter"/>
</dbReference>
<comment type="caution">
    <text evidence="14">The sequence shown here is derived from an EMBL/GenBank/DDBJ whole genome shotgun (WGS) entry which is preliminary data.</text>
</comment>
<organism evidence="14 15">
    <name type="scientific">Microctonus aethiopoides</name>
    <dbReference type="NCBI Taxonomy" id="144406"/>
    <lineage>
        <taxon>Eukaryota</taxon>
        <taxon>Metazoa</taxon>
        <taxon>Ecdysozoa</taxon>
        <taxon>Arthropoda</taxon>
        <taxon>Hexapoda</taxon>
        <taxon>Insecta</taxon>
        <taxon>Pterygota</taxon>
        <taxon>Neoptera</taxon>
        <taxon>Endopterygota</taxon>
        <taxon>Hymenoptera</taxon>
        <taxon>Apocrita</taxon>
        <taxon>Ichneumonoidea</taxon>
        <taxon>Braconidae</taxon>
        <taxon>Euphorinae</taxon>
        <taxon>Microctonus</taxon>
    </lineage>
</organism>
<dbReference type="PANTHER" id="PTHR46062">
    <property type="entry name" value="STEROL REGULATORY ELEMENT-BINDING PROTEIN"/>
    <property type="match status" value="1"/>
</dbReference>
<dbReference type="Pfam" id="PF00010">
    <property type="entry name" value="HLH"/>
    <property type="match status" value="1"/>
</dbReference>